<keyword evidence="2" id="KW-1185">Reference proteome</keyword>
<evidence type="ECO:0000313" key="2">
    <source>
        <dbReference type="Proteomes" id="UP000629098"/>
    </source>
</evidence>
<name>A0A8J6XGI5_9CYAN</name>
<comment type="caution">
    <text evidence="1">The sequence shown here is derived from an EMBL/GenBank/DDBJ whole genome shotgun (WGS) entry which is preliminary data.</text>
</comment>
<sequence>MGFAAACLLLTATPGRCEPPVELDLSPEVIEGSPVLQRWRRKVPNVLEDIRNDPSFCTRVRFGFSVFPSMGQAFGVNVGVEDVFIGDGLTVSGEYQAAFNGKHEAYGVDLHYYLRPLGSYVNFAPVVGFRHLQTNSYSTDGVNLGARLLLVLSRDGAADISLTQSWVNPGTNEEVGLTSFSVGYAVTRNLRIATDIQKQNARRDKDSRVNIVLEWIP</sequence>
<dbReference type="EMBL" id="JACXAE010000080">
    <property type="protein sequence ID" value="MBD2775464.1"/>
    <property type="molecule type" value="Genomic_DNA"/>
</dbReference>
<dbReference type="Proteomes" id="UP000629098">
    <property type="component" value="Unassembled WGS sequence"/>
</dbReference>
<reference evidence="1" key="1">
    <citation type="submission" date="2020-09" db="EMBL/GenBank/DDBJ databases">
        <title>Iningainema tapete sp. nov. (Scytonemataceae, Cyanobacteria) from greenhouses in central Florida (USA) produces two types of nodularin with biosynthetic potential for microcystin-LR and anabaenopeptins.</title>
        <authorList>
            <person name="Berthold D.E."/>
            <person name="Lefler F.W."/>
            <person name="Huang I.-S."/>
            <person name="Abdulla H."/>
            <person name="Zimba P.V."/>
            <person name="Laughinghouse H.D. IV."/>
        </authorList>
    </citation>
    <scope>NUCLEOTIDE SEQUENCE</scope>
    <source>
        <strain evidence="1">BLCCT55</strain>
    </source>
</reference>
<protein>
    <submittedName>
        <fullName evidence="1">Uncharacterized protein</fullName>
    </submittedName>
</protein>
<proteinExistence type="predicted"/>
<evidence type="ECO:0000313" key="1">
    <source>
        <dbReference type="EMBL" id="MBD2775464.1"/>
    </source>
</evidence>
<organism evidence="1 2">
    <name type="scientific">Iningainema tapete BLCC-T55</name>
    <dbReference type="NCBI Taxonomy" id="2748662"/>
    <lineage>
        <taxon>Bacteria</taxon>
        <taxon>Bacillati</taxon>
        <taxon>Cyanobacteriota</taxon>
        <taxon>Cyanophyceae</taxon>
        <taxon>Nostocales</taxon>
        <taxon>Scytonemataceae</taxon>
        <taxon>Iningainema tapete</taxon>
    </lineage>
</organism>
<gene>
    <name evidence="1" type="ORF">ICL16_26245</name>
</gene>
<accession>A0A8J6XGI5</accession>
<dbReference type="AlphaFoldDB" id="A0A8J6XGI5"/>